<evidence type="ECO:0000313" key="3">
    <source>
        <dbReference type="Proteomes" id="UP000245697"/>
    </source>
</evidence>
<dbReference type="RefSeq" id="WP_146246175.1">
    <property type="nucleotide sequence ID" value="NZ_BONA01000011.1"/>
</dbReference>
<sequence>MESNSSPSSSSVDATDARAALRLVAETRARTASRAVVPWWLHAGLGVVFTVAFASMSFRGIIGSTGFPLAMAAAVGLFQAVRIKTGLLFDRYTATPGTRRLSLIWLAGLLVISVSAMVLEWGFGIRWSLVVAGVLIGLMTVVLSPAIDRVLRRESGAA</sequence>
<dbReference type="Proteomes" id="UP000245697">
    <property type="component" value="Unassembled WGS sequence"/>
</dbReference>
<keyword evidence="1" id="KW-1133">Transmembrane helix</keyword>
<keyword evidence="3" id="KW-1185">Reference proteome</keyword>
<protein>
    <submittedName>
        <fullName evidence="2">Uncharacterized protein</fullName>
    </submittedName>
</protein>
<keyword evidence="1" id="KW-0472">Membrane</keyword>
<reference evidence="2 3" key="1">
    <citation type="submission" date="2018-05" db="EMBL/GenBank/DDBJ databases">
        <title>Genomic Encyclopedia of Archaeal and Bacterial Type Strains, Phase II (KMG-II): from individual species to whole genera.</title>
        <authorList>
            <person name="Goeker M."/>
        </authorList>
    </citation>
    <scope>NUCLEOTIDE SEQUENCE [LARGE SCALE GENOMIC DNA]</scope>
    <source>
        <strain evidence="2 3">DSM 45184</strain>
    </source>
</reference>
<keyword evidence="1" id="KW-0812">Transmembrane</keyword>
<feature type="transmembrane region" description="Helical" evidence="1">
    <location>
        <begin position="101"/>
        <end position="119"/>
    </location>
</feature>
<name>A0A316FVN0_9ACTN</name>
<feature type="transmembrane region" description="Helical" evidence="1">
    <location>
        <begin position="125"/>
        <end position="143"/>
    </location>
</feature>
<evidence type="ECO:0000313" key="2">
    <source>
        <dbReference type="EMBL" id="PWK52659.1"/>
    </source>
</evidence>
<comment type="caution">
    <text evidence="2">The sequence shown here is derived from an EMBL/GenBank/DDBJ whole genome shotgun (WGS) entry which is preliminary data.</text>
</comment>
<accession>A0A316FVN0</accession>
<evidence type="ECO:0000256" key="1">
    <source>
        <dbReference type="SAM" id="Phobius"/>
    </source>
</evidence>
<gene>
    <name evidence="2" type="ORF">BC793_101668</name>
</gene>
<feature type="transmembrane region" description="Helical" evidence="1">
    <location>
        <begin position="61"/>
        <end position="81"/>
    </location>
</feature>
<dbReference type="EMBL" id="QGGR01000001">
    <property type="protein sequence ID" value="PWK52659.1"/>
    <property type="molecule type" value="Genomic_DNA"/>
</dbReference>
<feature type="transmembrane region" description="Helical" evidence="1">
    <location>
        <begin position="36"/>
        <end position="55"/>
    </location>
</feature>
<proteinExistence type="predicted"/>
<dbReference type="OrthoDB" id="3297538at2"/>
<dbReference type="AlphaFoldDB" id="A0A316FVN0"/>
<organism evidence="2 3">
    <name type="scientific">Actinoplanes xinjiangensis</name>
    <dbReference type="NCBI Taxonomy" id="512350"/>
    <lineage>
        <taxon>Bacteria</taxon>
        <taxon>Bacillati</taxon>
        <taxon>Actinomycetota</taxon>
        <taxon>Actinomycetes</taxon>
        <taxon>Micromonosporales</taxon>
        <taxon>Micromonosporaceae</taxon>
        <taxon>Actinoplanes</taxon>
    </lineage>
</organism>